<organism evidence="1 2">
    <name type="scientific">Scylla paramamosain</name>
    <name type="common">Mud crab</name>
    <dbReference type="NCBI Taxonomy" id="85552"/>
    <lineage>
        <taxon>Eukaryota</taxon>
        <taxon>Metazoa</taxon>
        <taxon>Ecdysozoa</taxon>
        <taxon>Arthropoda</taxon>
        <taxon>Crustacea</taxon>
        <taxon>Multicrustacea</taxon>
        <taxon>Malacostraca</taxon>
        <taxon>Eumalacostraca</taxon>
        <taxon>Eucarida</taxon>
        <taxon>Decapoda</taxon>
        <taxon>Pleocyemata</taxon>
        <taxon>Brachyura</taxon>
        <taxon>Eubrachyura</taxon>
        <taxon>Portunoidea</taxon>
        <taxon>Portunidae</taxon>
        <taxon>Portuninae</taxon>
        <taxon>Scylla</taxon>
    </lineage>
</organism>
<evidence type="ECO:0000313" key="1">
    <source>
        <dbReference type="EMBL" id="KAK8390393.1"/>
    </source>
</evidence>
<dbReference type="Proteomes" id="UP001487740">
    <property type="component" value="Unassembled WGS sequence"/>
</dbReference>
<name>A0AAW0TTN4_SCYPA</name>
<sequence length="78" mass="9171">MRRHTPRYRLLTDESRWYHSCCNEAREDTPPAPHRPDWRLREDTRVYSPSRSQLFLVSDRNVTSVKDSKEVCPAVAAA</sequence>
<reference evidence="1 2" key="1">
    <citation type="submission" date="2023-03" db="EMBL/GenBank/DDBJ databases">
        <title>High-quality genome of Scylla paramamosain provides insights in environmental adaptation.</title>
        <authorList>
            <person name="Zhang L."/>
        </authorList>
    </citation>
    <scope>NUCLEOTIDE SEQUENCE [LARGE SCALE GENOMIC DNA]</scope>
    <source>
        <strain evidence="1">LZ_2023a</strain>
        <tissue evidence="1">Muscle</tissue>
    </source>
</reference>
<protein>
    <submittedName>
        <fullName evidence="1">Uncharacterized protein</fullName>
    </submittedName>
</protein>
<dbReference type="AlphaFoldDB" id="A0AAW0TTN4"/>
<accession>A0AAW0TTN4</accession>
<proteinExistence type="predicted"/>
<dbReference type="EMBL" id="JARAKH010000025">
    <property type="protein sequence ID" value="KAK8390393.1"/>
    <property type="molecule type" value="Genomic_DNA"/>
</dbReference>
<comment type="caution">
    <text evidence="1">The sequence shown here is derived from an EMBL/GenBank/DDBJ whole genome shotgun (WGS) entry which is preliminary data.</text>
</comment>
<keyword evidence="2" id="KW-1185">Reference proteome</keyword>
<gene>
    <name evidence="1" type="ORF">O3P69_010226</name>
</gene>
<evidence type="ECO:0000313" key="2">
    <source>
        <dbReference type="Proteomes" id="UP001487740"/>
    </source>
</evidence>